<organism evidence="1 2">
    <name type="scientific">Oceanibaculum indicum</name>
    <dbReference type="NCBI Taxonomy" id="526216"/>
    <lineage>
        <taxon>Bacteria</taxon>
        <taxon>Pseudomonadati</taxon>
        <taxon>Pseudomonadota</taxon>
        <taxon>Alphaproteobacteria</taxon>
        <taxon>Rhodospirillales</taxon>
        <taxon>Oceanibaculaceae</taxon>
        <taxon>Oceanibaculum</taxon>
    </lineage>
</organism>
<dbReference type="RefSeq" id="WP_121218152.1">
    <property type="nucleotide sequence ID" value="NZ_RBIG01000001.1"/>
</dbReference>
<dbReference type="Proteomes" id="UP000277424">
    <property type="component" value="Unassembled WGS sequence"/>
</dbReference>
<dbReference type="AlphaFoldDB" id="A0A420WR03"/>
<dbReference type="Pfam" id="PF19879">
    <property type="entry name" value="DUF6352"/>
    <property type="match status" value="1"/>
</dbReference>
<gene>
    <name evidence="1" type="ORF">BCL74_1121</name>
</gene>
<evidence type="ECO:0000313" key="1">
    <source>
        <dbReference type="EMBL" id="RKQ73335.1"/>
    </source>
</evidence>
<dbReference type="OrthoDB" id="7062302at2"/>
<dbReference type="EMBL" id="RBIG01000001">
    <property type="protein sequence ID" value="RKQ73335.1"/>
    <property type="molecule type" value="Genomic_DNA"/>
</dbReference>
<accession>A0A420WR03</accession>
<reference evidence="1 2" key="1">
    <citation type="submission" date="2018-10" db="EMBL/GenBank/DDBJ databases">
        <title>Comparative analysis of microorganisms from saline springs in Andes Mountain Range, Colombia.</title>
        <authorList>
            <person name="Rubin E."/>
        </authorList>
    </citation>
    <scope>NUCLEOTIDE SEQUENCE [LARGE SCALE GENOMIC DNA]</scope>
    <source>
        <strain evidence="1 2">USBA 36</strain>
    </source>
</reference>
<protein>
    <submittedName>
        <fullName evidence="1">Uncharacterized protein</fullName>
    </submittedName>
</protein>
<proteinExistence type="predicted"/>
<name>A0A420WR03_9PROT</name>
<sequence length="341" mass="38954">MPDFWISSGYYLLKRTADNQLAVTDDYLRAYFNRPEVVPVEESCDNERALHAALMEEPRRVVKPAELLRMEDEDARENYEIVLNFRDHLLRHGTIEAAYAALFKLDGPVEPVRLAPIFLDQMVHVILRGLLEGCEDPFRLRAAELLFRSQKVTIQDGNIMLADEEVIDLYASTGGFGDLGRLIVEAQTPLRQIDLDVMTEENAHQYWERAERFDMVLDLTFGRPGLDALCRVLETWIAHFTGAEVRVAPVQSISDDRWSWHVGLDSVSTNILNDLYEGQEVSEERLADILSLFRLEFRDTNAMLPQLAGRPIYLGLAKGENELLRMKPQNLLVNLPLAETV</sequence>
<evidence type="ECO:0000313" key="2">
    <source>
        <dbReference type="Proteomes" id="UP000277424"/>
    </source>
</evidence>
<dbReference type="InterPro" id="IPR045932">
    <property type="entry name" value="DUF6352"/>
</dbReference>
<comment type="caution">
    <text evidence="1">The sequence shown here is derived from an EMBL/GenBank/DDBJ whole genome shotgun (WGS) entry which is preliminary data.</text>
</comment>